<evidence type="ECO:0000259" key="2">
    <source>
        <dbReference type="PROSITE" id="PS50234"/>
    </source>
</evidence>
<dbReference type="SMART" id="SM00327">
    <property type="entry name" value="VWA"/>
    <property type="match status" value="1"/>
</dbReference>
<feature type="region of interest" description="Disordered" evidence="1">
    <location>
        <begin position="103"/>
        <end position="167"/>
    </location>
</feature>
<dbReference type="EMBL" id="BMOR01000033">
    <property type="protein sequence ID" value="GGN46489.1"/>
    <property type="molecule type" value="Genomic_DNA"/>
</dbReference>
<feature type="region of interest" description="Disordered" evidence="1">
    <location>
        <begin position="1"/>
        <end position="22"/>
    </location>
</feature>
<proteinExistence type="predicted"/>
<dbReference type="Pfam" id="PF10138">
    <property type="entry name" value="vWA-TerF-like"/>
    <property type="match status" value="1"/>
</dbReference>
<evidence type="ECO:0000313" key="3">
    <source>
        <dbReference type="EMBL" id="GGN46489.1"/>
    </source>
</evidence>
<accession>A0ABQ2JGP7</accession>
<dbReference type="PROSITE" id="PS50234">
    <property type="entry name" value="VWFA"/>
    <property type="match status" value="1"/>
</dbReference>
<dbReference type="Pfam" id="PF02342">
    <property type="entry name" value="TerD"/>
    <property type="match status" value="1"/>
</dbReference>
<reference evidence="4" key="1">
    <citation type="journal article" date="2019" name="Int. J. Syst. Evol. Microbiol.">
        <title>The Global Catalogue of Microorganisms (GCM) 10K type strain sequencing project: providing services to taxonomists for standard genome sequencing and annotation.</title>
        <authorList>
            <consortium name="The Broad Institute Genomics Platform"/>
            <consortium name="The Broad Institute Genome Sequencing Center for Infectious Disease"/>
            <person name="Wu L."/>
            <person name="Ma J."/>
        </authorList>
    </citation>
    <scope>NUCLEOTIDE SEQUENCE [LARGE SCALE GENOMIC DNA]</scope>
    <source>
        <strain evidence="4">JCM 16918</strain>
    </source>
</reference>
<evidence type="ECO:0000256" key="1">
    <source>
        <dbReference type="SAM" id="MobiDB-lite"/>
    </source>
</evidence>
<evidence type="ECO:0000313" key="4">
    <source>
        <dbReference type="Proteomes" id="UP000645517"/>
    </source>
</evidence>
<dbReference type="Proteomes" id="UP000645517">
    <property type="component" value="Unassembled WGS sequence"/>
</dbReference>
<name>A0ABQ2JGP7_9DEIO</name>
<dbReference type="SUPFAM" id="SSF53300">
    <property type="entry name" value="vWA-like"/>
    <property type="match status" value="1"/>
</dbReference>
<keyword evidence="4" id="KW-1185">Reference proteome</keyword>
<dbReference type="InterPro" id="IPR019303">
    <property type="entry name" value="vWA_TerF_C"/>
</dbReference>
<dbReference type="Gene3D" id="2.60.60.30">
    <property type="entry name" value="sav2460 like domains"/>
    <property type="match status" value="1"/>
</dbReference>
<dbReference type="InterPro" id="IPR036465">
    <property type="entry name" value="vWFA_dom_sf"/>
</dbReference>
<protein>
    <recommendedName>
        <fullName evidence="2">VWFA domain-containing protein</fullName>
    </recommendedName>
</protein>
<organism evidence="3 4">
    <name type="scientific">Deinococcus daejeonensis</name>
    <dbReference type="NCBI Taxonomy" id="1007098"/>
    <lineage>
        <taxon>Bacteria</taxon>
        <taxon>Thermotogati</taxon>
        <taxon>Deinococcota</taxon>
        <taxon>Deinococci</taxon>
        <taxon>Deinococcales</taxon>
        <taxon>Deinococcaceae</taxon>
        <taxon>Deinococcus</taxon>
    </lineage>
</organism>
<gene>
    <name evidence="3" type="ORF">GCM10010842_37060</name>
</gene>
<dbReference type="InterPro" id="IPR003325">
    <property type="entry name" value="TerD"/>
</dbReference>
<comment type="caution">
    <text evidence="3">The sequence shown here is derived from an EMBL/GenBank/DDBJ whole genome shotgun (WGS) entry which is preliminary data.</text>
</comment>
<feature type="compositionally biased region" description="Pro residues" evidence="1">
    <location>
        <begin position="106"/>
        <end position="133"/>
    </location>
</feature>
<dbReference type="InterPro" id="IPR002035">
    <property type="entry name" value="VWF_A"/>
</dbReference>
<feature type="domain" description="VWFA" evidence="2">
    <location>
        <begin position="193"/>
        <end position="370"/>
    </location>
</feature>
<sequence>MQNPRGSGVTVSAAGQADVQPPHLPDVVDDVLLLARSSAALSGPARIGAADYDLTDVGSGVTCGVFGRLYRHQGQWKYAAMNAGFRDLTSLAQHLGVSAAQLTPAAQPPAPASPPPRPAPQPSPPGPSTPPTPAGGLMGKVMGMLRGAPPPATSAPTARPDGPSEAVNSTLSLRKEAVRLTLEKKGAAGLQARVMLVMDASGSMSGLYQQGKVQTALERLVPVAMQLDDNGEMEFFYYASRFSKQPNITAQNVFGRIGRNYHAKDGFGNNEPPVMEAVLNEHRAGRTPLPTLVLFITDGGIDGHTSKKIEQILKDSAREALFWQFVGLGNANYGILERFDTLTGRAIDNSGFFAVDDLDRITDAQLYERLLSEFPDWVRKATAARILR</sequence>